<feature type="region of interest" description="Disordered" evidence="1">
    <location>
        <begin position="237"/>
        <end position="258"/>
    </location>
</feature>
<reference evidence="4" key="1">
    <citation type="submission" date="2018-05" db="EMBL/GenBank/DDBJ databases">
        <title>Complete Genome Sequence of Methylobacterium sp. 17SD2-17.</title>
        <authorList>
            <person name="Srinivasan S."/>
        </authorList>
    </citation>
    <scope>NUCLEOTIDE SEQUENCE [LARGE SCALE GENOMIC DNA]</scope>
    <source>
        <strain evidence="4">17SD2-17</strain>
    </source>
</reference>
<dbReference type="Proteomes" id="UP000245926">
    <property type="component" value="Chromosome"/>
</dbReference>
<name>A0A2U8WEX0_9HYPH</name>
<evidence type="ECO:0000313" key="4">
    <source>
        <dbReference type="Proteomes" id="UP000245926"/>
    </source>
</evidence>
<evidence type="ECO:0000256" key="1">
    <source>
        <dbReference type="SAM" id="MobiDB-lite"/>
    </source>
</evidence>
<feature type="chain" id="PRO_5015841296" description="SH3b domain-containing protein" evidence="2">
    <location>
        <begin position="24"/>
        <end position="431"/>
    </location>
</feature>
<sequence length="431" mass="45420">MLGPQSPLRLLSGLLALALVALAAGPAASETVTFHLSDDGTCSASAAPPRHGPLACTVWRRQDLGRFGAATLTALQMVASDPDGAALGEVVVTETEGATRRIVTRQRPGHQPDFADLAWPEGEALPVPHLEGPWTAAAAQVGEAVVLWVGGVENPAVVKLGGRWRETRIREVVAAARAEAKGRLLGQLVGFEPRTMEARFAAFEPLDPRRPGPAIRGELAIYRLVVHASGVLELGKRRPAQPLPAPPEGQEPGRTAPMRFEADGTATCATSAFGDDDDPAGLHLRAAPAATATSLMRVPKLGGYGLDFEITGARDGWFRVTSGSYPLGPEELGSRARKTFSGTGWVHGSKLATGLSYRELHVLPHPLSGIVARVDNMPGGPSALDNFGAGQAQALRGCLGRWIEMDVRMPSGAVHRGWMPRTCANQLTTCG</sequence>
<dbReference type="OrthoDB" id="7596208at2"/>
<protein>
    <recommendedName>
        <fullName evidence="5">SH3b domain-containing protein</fullName>
    </recommendedName>
</protein>
<feature type="signal peptide" evidence="2">
    <location>
        <begin position="1"/>
        <end position="23"/>
    </location>
</feature>
<evidence type="ECO:0000256" key="2">
    <source>
        <dbReference type="SAM" id="SignalP"/>
    </source>
</evidence>
<proteinExistence type="predicted"/>
<evidence type="ECO:0000313" key="3">
    <source>
        <dbReference type="EMBL" id="AWN44101.1"/>
    </source>
</evidence>
<keyword evidence="4" id="KW-1185">Reference proteome</keyword>
<gene>
    <name evidence="3" type="ORF">DK389_30850</name>
</gene>
<organism evidence="3 4">
    <name type="scientific">Methylobacterium durans</name>
    <dbReference type="NCBI Taxonomy" id="2202825"/>
    <lineage>
        <taxon>Bacteria</taxon>
        <taxon>Pseudomonadati</taxon>
        <taxon>Pseudomonadota</taxon>
        <taxon>Alphaproteobacteria</taxon>
        <taxon>Hyphomicrobiales</taxon>
        <taxon>Methylobacteriaceae</taxon>
        <taxon>Methylobacterium</taxon>
    </lineage>
</organism>
<dbReference type="RefSeq" id="WP_109895526.1">
    <property type="nucleotide sequence ID" value="NZ_CP029550.1"/>
</dbReference>
<dbReference type="EMBL" id="CP029550">
    <property type="protein sequence ID" value="AWN44101.1"/>
    <property type="molecule type" value="Genomic_DNA"/>
</dbReference>
<dbReference type="KEGG" id="mets:DK389_30850"/>
<evidence type="ECO:0008006" key="5">
    <source>
        <dbReference type="Google" id="ProtNLM"/>
    </source>
</evidence>
<keyword evidence="2" id="KW-0732">Signal</keyword>
<dbReference type="AlphaFoldDB" id="A0A2U8WEX0"/>
<accession>A0A2U8WEX0</accession>